<proteinExistence type="predicted"/>
<reference evidence="2" key="1">
    <citation type="submission" date="2015-04" db="UniProtKB">
        <authorList>
            <consortium name="EnsemblPlants"/>
        </authorList>
    </citation>
    <scope>IDENTIFICATION</scope>
</reference>
<dbReference type="EnsemblPlants" id="OGLUM08G13950.1">
    <property type="protein sequence ID" value="OGLUM08G13950.1"/>
    <property type="gene ID" value="OGLUM08G13950"/>
</dbReference>
<protein>
    <submittedName>
        <fullName evidence="2">Uncharacterized protein</fullName>
    </submittedName>
</protein>
<feature type="compositionally biased region" description="Low complexity" evidence="1">
    <location>
        <begin position="152"/>
        <end position="163"/>
    </location>
</feature>
<feature type="compositionally biased region" description="Basic and acidic residues" evidence="1">
    <location>
        <begin position="199"/>
        <end position="216"/>
    </location>
</feature>
<evidence type="ECO:0000256" key="1">
    <source>
        <dbReference type="SAM" id="MobiDB-lite"/>
    </source>
</evidence>
<dbReference type="HOGENOM" id="CLU_1221344_0_0_1"/>
<evidence type="ECO:0000313" key="3">
    <source>
        <dbReference type="Proteomes" id="UP000026961"/>
    </source>
</evidence>
<keyword evidence="3" id="KW-1185">Reference proteome</keyword>
<dbReference type="Gramene" id="OGLUM08G13950.1">
    <property type="protein sequence ID" value="OGLUM08G13950.1"/>
    <property type="gene ID" value="OGLUM08G13950"/>
</dbReference>
<accession>A0A0E0AUU2</accession>
<feature type="compositionally biased region" description="Polar residues" evidence="1">
    <location>
        <begin position="218"/>
        <end position="227"/>
    </location>
</feature>
<sequence>MINADTLGGKPKQGQTPIYGQRHGRTLSATTYEANMVQTCMIHGGPAQKSPNTRPSTHMHSGFMGYAQTSPIAHKWRGDFGAFIRVNYPDLLAEPIIDYLKYHNAKCLQICHNLKQQVINENMLLADKICTKLRDSRKGFPSALKKRKPNDGLLSGPESGSEAEASRHNDVNLCPDRTTRPRRTPPSLRTGLHTPAPQLKEKNKLTDGKTPHKDGEQDANSNVIQTS</sequence>
<reference evidence="2" key="2">
    <citation type="submission" date="2018-05" db="EMBL/GenBank/DDBJ databases">
        <title>OgluRS3 (Oryza glumaepatula Reference Sequence Version 3).</title>
        <authorList>
            <person name="Zhang J."/>
            <person name="Kudrna D."/>
            <person name="Lee S."/>
            <person name="Talag J."/>
            <person name="Welchert J."/>
            <person name="Wing R.A."/>
        </authorList>
    </citation>
    <scope>NUCLEOTIDE SEQUENCE [LARGE SCALE GENOMIC DNA]</scope>
</reference>
<feature type="region of interest" description="Disordered" evidence="1">
    <location>
        <begin position="1"/>
        <end position="22"/>
    </location>
</feature>
<organism evidence="2">
    <name type="scientific">Oryza glumipatula</name>
    <dbReference type="NCBI Taxonomy" id="40148"/>
    <lineage>
        <taxon>Eukaryota</taxon>
        <taxon>Viridiplantae</taxon>
        <taxon>Streptophyta</taxon>
        <taxon>Embryophyta</taxon>
        <taxon>Tracheophyta</taxon>
        <taxon>Spermatophyta</taxon>
        <taxon>Magnoliopsida</taxon>
        <taxon>Liliopsida</taxon>
        <taxon>Poales</taxon>
        <taxon>Poaceae</taxon>
        <taxon>BOP clade</taxon>
        <taxon>Oryzoideae</taxon>
        <taxon>Oryzeae</taxon>
        <taxon>Oryzinae</taxon>
        <taxon>Oryza</taxon>
    </lineage>
</organism>
<dbReference type="Proteomes" id="UP000026961">
    <property type="component" value="Chromosome 8"/>
</dbReference>
<name>A0A0E0AUU2_9ORYZ</name>
<dbReference type="AlphaFoldDB" id="A0A0E0AUU2"/>
<evidence type="ECO:0000313" key="2">
    <source>
        <dbReference type="EnsemblPlants" id="OGLUM08G13950.1"/>
    </source>
</evidence>
<feature type="region of interest" description="Disordered" evidence="1">
    <location>
        <begin position="139"/>
        <end position="227"/>
    </location>
</feature>